<dbReference type="EMBL" id="CP010552">
    <property type="protein sequence ID" value="ALE52164.1"/>
    <property type="molecule type" value="Genomic_DNA"/>
</dbReference>
<evidence type="ECO:0000313" key="1">
    <source>
        <dbReference type="EMBL" id="ALE52164.1"/>
    </source>
</evidence>
<dbReference type="SUPFAM" id="SSF54001">
    <property type="entry name" value="Cysteine proteinases"/>
    <property type="match status" value="1"/>
</dbReference>
<organism evidence="1 2">
    <name type="scientific">Candidatus Thioglobus autotrophicus</name>
    <dbReference type="NCBI Taxonomy" id="1705394"/>
    <lineage>
        <taxon>Bacteria</taxon>
        <taxon>Pseudomonadati</taxon>
        <taxon>Pseudomonadota</taxon>
        <taxon>Gammaproteobacteria</taxon>
        <taxon>Candidatus Pseudothioglobaceae</taxon>
        <taxon>Candidatus Thioglobus</taxon>
    </lineage>
</organism>
<dbReference type="STRING" id="1705394.SP60_02270"/>
<accession>A0A0M4NWJ1</accession>
<proteinExistence type="predicted"/>
<evidence type="ECO:0000313" key="2">
    <source>
        <dbReference type="Proteomes" id="UP000058020"/>
    </source>
</evidence>
<dbReference type="InterPro" id="IPR038765">
    <property type="entry name" value="Papain-like_cys_pep_sf"/>
</dbReference>
<dbReference type="KEGG" id="tho:SP60_02270"/>
<name>A0A0M4NWJ1_9GAMM</name>
<keyword evidence="2" id="KW-1185">Reference proteome</keyword>
<dbReference type="RefSeq" id="WP_053951097.1">
    <property type="nucleotide sequence ID" value="NZ_CP010552.1"/>
</dbReference>
<gene>
    <name evidence="1" type="ORF">SP60_02270</name>
</gene>
<reference evidence="1 2" key="1">
    <citation type="journal article" date="2015" name="Genome Announc.">
        <title>Genome Sequence of 'Candidatus Thioglobus autotrophica' Strain EF1, a Chemoautotroph from the SUP05 Clade of Marine Gammaproteobacteria.</title>
        <authorList>
            <person name="Shah V."/>
            <person name="Morris R.M."/>
        </authorList>
    </citation>
    <scope>NUCLEOTIDE SEQUENCE [LARGE SCALE GENOMIC DNA]</scope>
    <source>
        <strain evidence="1 2">EF1</strain>
    </source>
</reference>
<dbReference type="OrthoDB" id="9788327at2"/>
<dbReference type="Proteomes" id="UP000058020">
    <property type="component" value="Chromosome"/>
</dbReference>
<dbReference type="Gene3D" id="3.10.620.30">
    <property type="match status" value="1"/>
</dbReference>
<dbReference type="AlphaFoldDB" id="A0A0M4NWJ1"/>
<sequence>MKKIKLLLLVVLIVSIFIVLSKNTTQYIGINYKIIEYKIPLYLKLYNFYGRHLNYDYLVNKITQNSKNDIEKVLDISKWVQNKIRKIPEGVDVVDSHPLTIIDRRLGTEDQFSDLLTVLLVYAGVDAFIWFHEDNYKDAVTIFKVNGKWSIIDPYYGIVFLNNDNKHASITELKDLDLNKDLFMHNLNYEKIKSDNISLFFGNKFNNKDDVIGYYARMFDKLPTRKIINNSNVFELGGRSYTQSPLSRLRFIIYNYLEFNIGLSGYIQN</sequence>
<protein>
    <recommendedName>
        <fullName evidence="3">Transglutaminase-like domain-containing protein</fullName>
    </recommendedName>
</protein>
<evidence type="ECO:0008006" key="3">
    <source>
        <dbReference type="Google" id="ProtNLM"/>
    </source>
</evidence>